<dbReference type="Proteomes" id="UP000244309">
    <property type="component" value="Unassembled WGS sequence"/>
</dbReference>
<comment type="caution">
    <text evidence="2">The sequence shown here is derived from an EMBL/GenBank/DDBJ whole genome shotgun (WGS) entry which is preliminary data.</text>
</comment>
<keyword evidence="3" id="KW-1185">Reference proteome</keyword>
<feature type="compositionally biased region" description="Basic and acidic residues" evidence="1">
    <location>
        <begin position="32"/>
        <end position="47"/>
    </location>
</feature>
<gene>
    <name evidence="2" type="ORF">CXQ85_004717</name>
</gene>
<dbReference type="AlphaFoldDB" id="A0A2V1AW12"/>
<proteinExistence type="predicted"/>
<dbReference type="GO" id="GO:0006364">
    <property type="term" value="P:rRNA processing"/>
    <property type="evidence" value="ECO:0007669"/>
    <property type="project" value="InterPro"/>
</dbReference>
<evidence type="ECO:0000256" key="1">
    <source>
        <dbReference type="SAM" id="MobiDB-lite"/>
    </source>
</evidence>
<accession>A0A2V1AW12</accession>
<organism evidence="2 3">
    <name type="scientific">Candidozyma haemuli</name>
    <dbReference type="NCBI Taxonomy" id="45357"/>
    <lineage>
        <taxon>Eukaryota</taxon>
        <taxon>Fungi</taxon>
        <taxon>Dikarya</taxon>
        <taxon>Ascomycota</taxon>
        <taxon>Saccharomycotina</taxon>
        <taxon>Pichiomycetes</taxon>
        <taxon>Metschnikowiaceae</taxon>
        <taxon>Candidozyma</taxon>
    </lineage>
</organism>
<dbReference type="RefSeq" id="XP_025342988.1">
    <property type="nucleotide sequence ID" value="XM_025488326.1"/>
</dbReference>
<name>A0A2V1AW12_9ASCO</name>
<feature type="compositionally biased region" description="Basic and acidic residues" evidence="1">
    <location>
        <begin position="190"/>
        <end position="205"/>
    </location>
</feature>
<dbReference type="GO" id="GO:0030515">
    <property type="term" value="F:snoRNA binding"/>
    <property type="evidence" value="ECO:0007669"/>
    <property type="project" value="InterPro"/>
</dbReference>
<dbReference type="GeneID" id="37010047"/>
<feature type="compositionally biased region" description="Basic and acidic residues" evidence="1">
    <location>
        <begin position="74"/>
        <end position="97"/>
    </location>
</feature>
<dbReference type="Pfam" id="PF08297">
    <property type="entry name" value="U3_snoRNA_assoc"/>
    <property type="match status" value="1"/>
</dbReference>
<dbReference type="EMBL" id="PKFO01000006">
    <property type="protein sequence ID" value="PVH22048.1"/>
    <property type="molecule type" value="Genomic_DNA"/>
</dbReference>
<dbReference type="VEuPathDB" id="FungiDB:CXQ85_004717"/>
<feature type="region of interest" description="Disordered" evidence="1">
    <location>
        <begin position="172"/>
        <end position="219"/>
    </location>
</feature>
<protein>
    <submittedName>
        <fullName evidence="2">Uncharacterized protein</fullName>
    </submittedName>
</protein>
<sequence length="219" mass="25280">MPPRTRQASAKAKKITFTDDGELPEGASPVMVDDKSSDDAEQLKEQSESESDSDSDDAPEEESISASKAKSIKQQKEQEKREQELRKQEKQKRKEQDLIYQQQQQEKKKRLEEIMASSELPDLLPEELLEEYSQPTEDLPKGKHMRSEDLENEYAEMRKKAKLEKLKQLKQSRTSAIKKGPVHVQVQTFGEKKKSVPRADPKVVESKSSWLNRDSLRRK</sequence>
<evidence type="ECO:0000313" key="3">
    <source>
        <dbReference type="Proteomes" id="UP000244309"/>
    </source>
</evidence>
<dbReference type="OrthoDB" id="4096107at2759"/>
<reference evidence="2 3" key="1">
    <citation type="submission" date="2017-12" db="EMBL/GenBank/DDBJ databases">
        <title>Genome Sequence of a Multidrug-Resistant Candida haemulonii Isolate from a Patient with Chronic Leg Ulcers in Israel.</title>
        <authorList>
            <person name="Chow N.A."/>
            <person name="Gade L."/>
            <person name="Batra D."/>
            <person name="Rowe L.A."/>
            <person name="Ben-Ami R."/>
            <person name="Loparev V.N."/>
            <person name="Litvintseva A.P."/>
        </authorList>
    </citation>
    <scope>NUCLEOTIDE SEQUENCE [LARGE SCALE GENOMIC DNA]</scope>
    <source>
        <strain evidence="2 3">B11899</strain>
    </source>
</reference>
<evidence type="ECO:0000313" key="2">
    <source>
        <dbReference type="EMBL" id="PVH22048.1"/>
    </source>
</evidence>
<feature type="compositionally biased region" description="Acidic residues" evidence="1">
    <location>
        <begin position="48"/>
        <end position="63"/>
    </location>
</feature>
<dbReference type="STRING" id="45357.A0A2V1AW12"/>
<feature type="region of interest" description="Disordered" evidence="1">
    <location>
        <begin position="1"/>
        <end position="125"/>
    </location>
</feature>
<dbReference type="InterPro" id="IPR013268">
    <property type="entry name" value="UTP16"/>
</dbReference>